<evidence type="ECO:0000313" key="2">
    <source>
        <dbReference type="EMBL" id="TNN41854.1"/>
    </source>
</evidence>
<feature type="region of interest" description="Disordered" evidence="1">
    <location>
        <begin position="134"/>
        <end position="168"/>
    </location>
</feature>
<sequence length="245" mass="26443">MRSSISSSSAAQQSTRFSSAVMNGPSDCTEKVSVPPDAVRTVFCCCRDVLKDQTNTGVTSKVKPTDGPEVNPTALNPRRPSITRLLEEGSSETEHVCAGRLERGQPPPPPHTPLICPTVSALLLGFPESLHAAPIHQRPQRSGRRSRQRASSSQSNSKFTGEPERRPTMDQVLSFLGNVRRFHPHLRRSLASPHLPPESFTAGGRQPSETPQEIINDGFLTNKPPSPPSTRRLRPGGSGSSGEGC</sequence>
<dbReference type="AlphaFoldDB" id="A0A4Z2FM34"/>
<dbReference type="Proteomes" id="UP000314294">
    <property type="component" value="Unassembled WGS sequence"/>
</dbReference>
<feature type="region of interest" description="Disordered" evidence="1">
    <location>
        <begin position="56"/>
        <end position="77"/>
    </location>
</feature>
<evidence type="ECO:0000256" key="1">
    <source>
        <dbReference type="SAM" id="MobiDB-lite"/>
    </source>
</evidence>
<feature type="region of interest" description="Disordered" evidence="1">
    <location>
        <begin position="89"/>
        <end position="114"/>
    </location>
</feature>
<keyword evidence="3" id="KW-1185">Reference proteome</keyword>
<proteinExistence type="predicted"/>
<protein>
    <submittedName>
        <fullName evidence="2">Uncharacterized protein</fullName>
    </submittedName>
</protein>
<comment type="caution">
    <text evidence="2">The sequence shown here is derived from an EMBL/GenBank/DDBJ whole genome shotgun (WGS) entry which is preliminary data.</text>
</comment>
<gene>
    <name evidence="2" type="ORF">EYF80_047989</name>
</gene>
<feature type="compositionally biased region" description="Gly residues" evidence="1">
    <location>
        <begin position="236"/>
        <end position="245"/>
    </location>
</feature>
<organism evidence="2 3">
    <name type="scientific">Liparis tanakae</name>
    <name type="common">Tanaka's snailfish</name>
    <dbReference type="NCBI Taxonomy" id="230148"/>
    <lineage>
        <taxon>Eukaryota</taxon>
        <taxon>Metazoa</taxon>
        <taxon>Chordata</taxon>
        <taxon>Craniata</taxon>
        <taxon>Vertebrata</taxon>
        <taxon>Euteleostomi</taxon>
        <taxon>Actinopterygii</taxon>
        <taxon>Neopterygii</taxon>
        <taxon>Teleostei</taxon>
        <taxon>Neoteleostei</taxon>
        <taxon>Acanthomorphata</taxon>
        <taxon>Eupercaria</taxon>
        <taxon>Perciformes</taxon>
        <taxon>Cottioidei</taxon>
        <taxon>Cottales</taxon>
        <taxon>Liparidae</taxon>
        <taxon>Liparis</taxon>
    </lineage>
</organism>
<name>A0A4Z2FM34_9TELE</name>
<feature type="region of interest" description="Disordered" evidence="1">
    <location>
        <begin position="1"/>
        <end position="32"/>
    </location>
</feature>
<feature type="compositionally biased region" description="Basic and acidic residues" evidence="1">
    <location>
        <begin position="92"/>
        <end position="103"/>
    </location>
</feature>
<feature type="compositionally biased region" description="Basic residues" evidence="1">
    <location>
        <begin position="138"/>
        <end position="148"/>
    </location>
</feature>
<feature type="compositionally biased region" description="Low complexity" evidence="1">
    <location>
        <begin position="1"/>
        <end position="20"/>
    </location>
</feature>
<reference evidence="2 3" key="1">
    <citation type="submission" date="2019-03" db="EMBL/GenBank/DDBJ databases">
        <title>First draft genome of Liparis tanakae, snailfish: a comprehensive survey of snailfish specific genes.</title>
        <authorList>
            <person name="Kim W."/>
            <person name="Song I."/>
            <person name="Jeong J.-H."/>
            <person name="Kim D."/>
            <person name="Kim S."/>
            <person name="Ryu S."/>
            <person name="Song J.Y."/>
            <person name="Lee S.K."/>
        </authorList>
    </citation>
    <scope>NUCLEOTIDE SEQUENCE [LARGE SCALE GENOMIC DNA]</scope>
    <source>
        <tissue evidence="2">Muscle</tissue>
    </source>
</reference>
<accession>A0A4Z2FM34</accession>
<dbReference type="EMBL" id="SRLO01001077">
    <property type="protein sequence ID" value="TNN41854.1"/>
    <property type="molecule type" value="Genomic_DNA"/>
</dbReference>
<feature type="region of interest" description="Disordered" evidence="1">
    <location>
        <begin position="188"/>
        <end position="245"/>
    </location>
</feature>
<evidence type="ECO:0000313" key="3">
    <source>
        <dbReference type="Proteomes" id="UP000314294"/>
    </source>
</evidence>